<proteinExistence type="predicted"/>
<gene>
    <name evidence="1" type="ORF">PIB30_093975</name>
</gene>
<sequence>MASVGVSRRQWGIAKFGQSGRSPFFFEVALFNIVFNKELPPHLVVQNPSMKGHKAYA</sequence>
<protein>
    <submittedName>
        <fullName evidence="1">Uncharacterized protein</fullName>
    </submittedName>
</protein>
<dbReference type="Proteomes" id="UP001341840">
    <property type="component" value="Unassembled WGS sequence"/>
</dbReference>
<reference evidence="1 2" key="1">
    <citation type="journal article" date="2023" name="Plants (Basel)">
        <title>Bridging the Gap: Combining Genomics and Transcriptomics Approaches to Understand Stylosanthes scabra, an Orphan Legume from the Brazilian Caatinga.</title>
        <authorList>
            <person name="Ferreira-Neto J.R.C."/>
            <person name="da Silva M.D."/>
            <person name="Binneck E."/>
            <person name="de Melo N.F."/>
            <person name="da Silva R.H."/>
            <person name="de Melo A.L.T.M."/>
            <person name="Pandolfi V."/>
            <person name="Bustamante F.O."/>
            <person name="Brasileiro-Vidal A.C."/>
            <person name="Benko-Iseppon A.M."/>
        </authorList>
    </citation>
    <scope>NUCLEOTIDE SEQUENCE [LARGE SCALE GENOMIC DNA]</scope>
    <source>
        <tissue evidence="1">Leaves</tissue>
    </source>
</reference>
<organism evidence="1 2">
    <name type="scientific">Stylosanthes scabra</name>
    <dbReference type="NCBI Taxonomy" id="79078"/>
    <lineage>
        <taxon>Eukaryota</taxon>
        <taxon>Viridiplantae</taxon>
        <taxon>Streptophyta</taxon>
        <taxon>Embryophyta</taxon>
        <taxon>Tracheophyta</taxon>
        <taxon>Spermatophyta</taxon>
        <taxon>Magnoliopsida</taxon>
        <taxon>eudicotyledons</taxon>
        <taxon>Gunneridae</taxon>
        <taxon>Pentapetalae</taxon>
        <taxon>rosids</taxon>
        <taxon>fabids</taxon>
        <taxon>Fabales</taxon>
        <taxon>Fabaceae</taxon>
        <taxon>Papilionoideae</taxon>
        <taxon>50 kb inversion clade</taxon>
        <taxon>dalbergioids sensu lato</taxon>
        <taxon>Dalbergieae</taxon>
        <taxon>Pterocarpus clade</taxon>
        <taxon>Stylosanthes</taxon>
    </lineage>
</organism>
<accession>A0ABU6QV95</accession>
<keyword evidence="2" id="KW-1185">Reference proteome</keyword>
<feature type="non-terminal residue" evidence="1">
    <location>
        <position position="57"/>
    </location>
</feature>
<dbReference type="EMBL" id="JASCZI010002041">
    <property type="protein sequence ID" value="MED6115778.1"/>
    <property type="molecule type" value="Genomic_DNA"/>
</dbReference>
<evidence type="ECO:0000313" key="1">
    <source>
        <dbReference type="EMBL" id="MED6115778.1"/>
    </source>
</evidence>
<evidence type="ECO:0000313" key="2">
    <source>
        <dbReference type="Proteomes" id="UP001341840"/>
    </source>
</evidence>
<name>A0ABU6QV95_9FABA</name>
<comment type="caution">
    <text evidence="1">The sequence shown here is derived from an EMBL/GenBank/DDBJ whole genome shotgun (WGS) entry which is preliminary data.</text>
</comment>